<name>A0A7X5UTP1_9PSEU</name>
<dbReference type="Pfam" id="PF04167">
    <property type="entry name" value="DUF402"/>
    <property type="match status" value="1"/>
</dbReference>
<dbReference type="AlphaFoldDB" id="A0A7X5UTP1"/>
<dbReference type="Gene3D" id="2.40.380.10">
    <property type="entry name" value="FomD-like"/>
    <property type="match status" value="1"/>
</dbReference>
<dbReference type="GO" id="GO:0016787">
    <property type="term" value="F:hydrolase activity"/>
    <property type="evidence" value="ECO:0007669"/>
    <property type="project" value="UniProtKB-KW"/>
</dbReference>
<comment type="caution">
    <text evidence="3">The sequence shown here is derived from an EMBL/GenBank/DDBJ whole genome shotgun (WGS) entry which is preliminary data.</text>
</comment>
<protein>
    <recommendedName>
        <fullName evidence="2">DUF402 domain-containing protein</fullName>
    </recommendedName>
</protein>
<reference evidence="3 4" key="1">
    <citation type="submission" date="2020-03" db="EMBL/GenBank/DDBJ databases">
        <title>Sequencing the genomes of 1000 actinobacteria strains.</title>
        <authorList>
            <person name="Klenk H.-P."/>
        </authorList>
    </citation>
    <scope>NUCLEOTIDE SEQUENCE [LARGE SCALE GENOMIC DNA]</scope>
    <source>
        <strain evidence="3 4">DSM 45685</strain>
    </source>
</reference>
<sequence length="210" mass="24054">MRWAPGETAVLSFVRSDASVSQRHPLRVLADDGTELLGWLPAGTEIVGTRLADGRQIREAPLGQRFVLPRMRVRDRWRDCSTLRLIREDEWSSVWWFFDGGGSFLAWYVNLEIPLGRGRYGPERIDGALDVVVEPGGRWSWKDEDEAAEAVRAGRLSRQQLARLRAEGERLIERAESGAFPFDGTWTEFRPDPRWPMPRLPVELWAQDIA</sequence>
<dbReference type="InterPro" id="IPR035930">
    <property type="entry name" value="FomD-like_sf"/>
</dbReference>
<accession>A0A7X5UTP1</accession>
<keyword evidence="4" id="KW-1185">Reference proteome</keyword>
<dbReference type="PANTHER" id="PTHR39159">
    <property type="match status" value="1"/>
</dbReference>
<proteinExistence type="predicted"/>
<dbReference type="InterPro" id="IPR007295">
    <property type="entry name" value="DUF402"/>
</dbReference>
<dbReference type="RefSeq" id="WP_313886829.1">
    <property type="nucleotide sequence ID" value="NZ_JAAOYM010000001.1"/>
</dbReference>
<evidence type="ECO:0000256" key="1">
    <source>
        <dbReference type="ARBA" id="ARBA00022801"/>
    </source>
</evidence>
<evidence type="ECO:0000259" key="2">
    <source>
        <dbReference type="Pfam" id="PF04167"/>
    </source>
</evidence>
<evidence type="ECO:0000313" key="3">
    <source>
        <dbReference type="EMBL" id="NIJ13498.1"/>
    </source>
</evidence>
<dbReference type="Proteomes" id="UP000545493">
    <property type="component" value="Unassembled WGS sequence"/>
</dbReference>
<dbReference type="SUPFAM" id="SSF159234">
    <property type="entry name" value="FomD-like"/>
    <property type="match status" value="1"/>
</dbReference>
<keyword evidence="1" id="KW-0378">Hydrolase</keyword>
<organism evidence="3 4">
    <name type="scientific">Saccharomonospora amisosensis</name>
    <dbReference type="NCBI Taxonomy" id="1128677"/>
    <lineage>
        <taxon>Bacteria</taxon>
        <taxon>Bacillati</taxon>
        <taxon>Actinomycetota</taxon>
        <taxon>Actinomycetes</taxon>
        <taxon>Pseudonocardiales</taxon>
        <taxon>Pseudonocardiaceae</taxon>
        <taxon>Saccharomonospora</taxon>
    </lineage>
</organism>
<evidence type="ECO:0000313" key="4">
    <source>
        <dbReference type="Proteomes" id="UP000545493"/>
    </source>
</evidence>
<dbReference type="InterPro" id="IPR050212">
    <property type="entry name" value="Ntdp-like"/>
</dbReference>
<dbReference type="EMBL" id="JAAOYM010000001">
    <property type="protein sequence ID" value="NIJ13498.1"/>
    <property type="molecule type" value="Genomic_DNA"/>
</dbReference>
<dbReference type="PANTHER" id="PTHR39159:SF1">
    <property type="entry name" value="UPF0374 PROTEIN YGAC"/>
    <property type="match status" value="1"/>
</dbReference>
<feature type="domain" description="DUF402" evidence="2">
    <location>
        <begin position="61"/>
        <end position="179"/>
    </location>
</feature>
<gene>
    <name evidence="3" type="ORF">FHU38_003842</name>
</gene>